<dbReference type="AlphaFoldDB" id="A0A1E3X6X0"/>
<sequence length="296" mass="33111">MINREKLGRGLESLLGEAIGIESGEKIIRINISETQPNEAQPRKHFGQNQMKALVSSIHEHGVLQPIIVRSTNKGYKIIAGERRWRAAKQLGIKEIPAIVKKADSLKTIELALVENIQREDLNPIEKAHAFSELKSSFGLTQEQIAKRVGQDRSTIANIIRLLDLPEEIQDFVSRGTISMGHARSLLSLKNPKKQKALGKAIVNDDLSVREVELIVSGKKSFPSFIKTSKVIKISPNLKKSPQIIDLEDGLRRIVGTKVSIKEKNGKGKIIIEFLNNTQFENIVNKLKILKEPHTH</sequence>
<dbReference type="InterPro" id="IPR036086">
    <property type="entry name" value="ParB/Sulfiredoxin_sf"/>
</dbReference>
<keyword evidence="3" id="KW-0238">DNA-binding</keyword>
<dbReference type="FunFam" id="3.90.1530.30:FF:000001">
    <property type="entry name" value="Chromosome partitioning protein ParB"/>
    <property type="match status" value="1"/>
</dbReference>
<protein>
    <submittedName>
        <fullName evidence="5">Chromosome partitioning protein</fullName>
    </submittedName>
</protein>
<dbReference type="NCBIfam" id="TIGR00180">
    <property type="entry name" value="parB_part"/>
    <property type="match status" value="1"/>
</dbReference>
<evidence type="ECO:0000313" key="6">
    <source>
        <dbReference type="Proteomes" id="UP000094056"/>
    </source>
</evidence>
<dbReference type="Pfam" id="PF02195">
    <property type="entry name" value="ParB_N"/>
    <property type="match status" value="1"/>
</dbReference>
<comment type="caution">
    <text evidence="5">The sequence shown here is derived from an EMBL/GenBank/DDBJ whole genome shotgun (WGS) entry which is preliminary data.</text>
</comment>
<name>A0A1E3X6X0_9BACT</name>
<dbReference type="PANTHER" id="PTHR33375:SF1">
    <property type="entry name" value="CHROMOSOME-PARTITIONING PROTEIN PARB-RELATED"/>
    <property type="match status" value="1"/>
</dbReference>
<reference evidence="5 6" key="1">
    <citation type="submission" date="2016-07" db="EMBL/GenBank/DDBJ databases">
        <title>Draft genome of Scalindua rubra, obtained from a brine-seawater interface in the Red Sea, sheds light on salt adaptation in anammox bacteria.</title>
        <authorList>
            <person name="Speth D.R."/>
            <person name="Lagkouvardos I."/>
            <person name="Wang Y."/>
            <person name="Qian P.-Y."/>
            <person name="Dutilh B.E."/>
            <person name="Jetten M.S."/>
        </authorList>
    </citation>
    <scope>NUCLEOTIDE SEQUENCE [LARGE SCALE GENOMIC DNA]</scope>
    <source>
        <strain evidence="5">BSI-1</strain>
    </source>
</reference>
<dbReference type="GO" id="GO:0003677">
    <property type="term" value="F:DNA binding"/>
    <property type="evidence" value="ECO:0007669"/>
    <property type="project" value="UniProtKB-KW"/>
</dbReference>
<dbReference type="Gene3D" id="1.10.10.2830">
    <property type="match status" value="1"/>
</dbReference>
<dbReference type="EMBL" id="MAYW01000128">
    <property type="protein sequence ID" value="ODS31289.1"/>
    <property type="molecule type" value="Genomic_DNA"/>
</dbReference>
<dbReference type="SMART" id="SM00470">
    <property type="entry name" value="ParB"/>
    <property type="match status" value="1"/>
</dbReference>
<dbReference type="InterPro" id="IPR050336">
    <property type="entry name" value="Chromosome_partition/occlusion"/>
</dbReference>
<comment type="similarity">
    <text evidence="1">Belongs to the ParB family.</text>
</comment>
<dbReference type="PANTHER" id="PTHR33375">
    <property type="entry name" value="CHROMOSOME-PARTITIONING PROTEIN PARB-RELATED"/>
    <property type="match status" value="1"/>
</dbReference>
<evidence type="ECO:0000259" key="4">
    <source>
        <dbReference type="SMART" id="SM00470"/>
    </source>
</evidence>
<dbReference type="GO" id="GO:0005694">
    <property type="term" value="C:chromosome"/>
    <property type="evidence" value="ECO:0007669"/>
    <property type="project" value="TreeGrafter"/>
</dbReference>
<organism evidence="5 6">
    <name type="scientific">Candidatus Scalindua rubra</name>
    <dbReference type="NCBI Taxonomy" id="1872076"/>
    <lineage>
        <taxon>Bacteria</taxon>
        <taxon>Pseudomonadati</taxon>
        <taxon>Planctomycetota</taxon>
        <taxon>Candidatus Brocadiia</taxon>
        <taxon>Candidatus Brocadiales</taxon>
        <taxon>Candidatus Scalinduaceae</taxon>
        <taxon>Candidatus Scalindua</taxon>
    </lineage>
</organism>
<accession>A0A1E3X6X0</accession>
<dbReference type="PATRIC" id="fig|1872076.5.peg.4263"/>
<dbReference type="Gene3D" id="3.90.1530.30">
    <property type="match status" value="1"/>
</dbReference>
<dbReference type="SUPFAM" id="SSF109709">
    <property type="entry name" value="KorB DNA-binding domain-like"/>
    <property type="match status" value="1"/>
</dbReference>
<dbReference type="InterPro" id="IPR004437">
    <property type="entry name" value="ParB/RepB/Spo0J"/>
</dbReference>
<dbReference type="InterPro" id="IPR041468">
    <property type="entry name" value="HTH_ParB/Spo0J"/>
</dbReference>
<dbReference type="GO" id="GO:0007059">
    <property type="term" value="P:chromosome segregation"/>
    <property type="evidence" value="ECO:0007669"/>
    <property type="project" value="UniProtKB-KW"/>
</dbReference>
<evidence type="ECO:0000256" key="1">
    <source>
        <dbReference type="ARBA" id="ARBA00006295"/>
    </source>
</evidence>
<evidence type="ECO:0000256" key="2">
    <source>
        <dbReference type="ARBA" id="ARBA00022829"/>
    </source>
</evidence>
<proteinExistence type="inferred from homology"/>
<dbReference type="SUPFAM" id="SSF110849">
    <property type="entry name" value="ParB/Sulfiredoxin"/>
    <property type="match status" value="1"/>
</dbReference>
<dbReference type="Pfam" id="PF23552">
    <property type="entry name" value="ParB_C"/>
    <property type="match status" value="1"/>
</dbReference>
<keyword evidence="2" id="KW-0159">Chromosome partition</keyword>
<dbReference type="InterPro" id="IPR003115">
    <property type="entry name" value="ParB_N"/>
</dbReference>
<dbReference type="CDD" id="cd16393">
    <property type="entry name" value="SPO0J_N"/>
    <property type="match status" value="1"/>
</dbReference>
<dbReference type="FunFam" id="1.10.10.2830:FF:000001">
    <property type="entry name" value="Chromosome partitioning protein ParB"/>
    <property type="match status" value="1"/>
</dbReference>
<evidence type="ECO:0000256" key="3">
    <source>
        <dbReference type="ARBA" id="ARBA00023125"/>
    </source>
</evidence>
<dbReference type="InterPro" id="IPR057240">
    <property type="entry name" value="ParB_dimer_C"/>
</dbReference>
<dbReference type="Proteomes" id="UP000094056">
    <property type="component" value="Unassembled WGS sequence"/>
</dbReference>
<dbReference type="Pfam" id="PF17762">
    <property type="entry name" value="HTH_ParB"/>
    <property type="match status" value="1"/>
</dbReference>
<gene>
    <name evidence="5" type="ORF">SCARUB_03582</name>
</gene>
<evidence type="ECO:0000313" key="5">
    <source>
        <dbReference type="EMBL" id="ODS31289.1"/>
    </source>
</evidence>
<feature type="domain" description="ParB-like N-terminal" evidence="4">
    <location>
        <begin position="28"/>
        <end position="117"/>
    </location>
</feature>